<dbReference type="PANTHER" id="PTHR43126:SF1">
    <property type="entry name" value="D-ALANYL-D-ALANINE DIPEPTIDASE"/>
    <property type="match status" value="1"/>
</dbReference>
<name>A0ABU8J8F0_9GAMM</name>
<evidence type="ECO:0000313" key="12">
    <source>
        <dbReference type="EMBL" id="MEI7035580.1"/>
    </source>
</evidence>
<keyword evidence="3 9" id="KW-0479">Metal-binding</keyword>
<feature type="active site" description="Proton donor/acceptor" evidence="9">
    <location>
        <position position="215"/>
    </location>
</feature>
<keyword evidence="4 9" id="KW-0378">Hydrolase</keyword>
<evidence type="ECO:0000256" key="5">
    <source>
        <dbReference type="ARBA" id="ARBA00022833"/>
    </source>
</evidence>
<dbReference type="PIRSF" id="PIRSF026671">
    <property type="entry name" value="AA_dipeptidase"/>
    <property type="match status" value="1"/>
</dbReference>
<feature type="site" description="Transition state stabilizer" evidence="9">
    <location>
        <position position="102"/>
    </location>
</feature>
<proteinExistence type="inferred from homology"/>
<dbReference type="RefSeq" id="WP_336806195.1">
    <property type="nucleotide sequence ID" value="NZ_JBBBNY010000001.1"/>
</dbReference>
<reference evidence="12 13" key="1">
    <citation type="journal article" date="2014" name="Int. J. Syst. Evol. Microbiol.">
        <title>Fulvimonas yonginensis sp. nov., isolated from greenhouse soil, and emended description of the genus Fulvimonas.</title>
        <authorList>
            <person name="Ahn J.H."/>
            <person name="Kim S.J."/>
            <person name="Weon H.Y."/>
            <person name="Hong S.B."/>
            <person name="Seok S.J."/>
            <person name="Kwon S.W."/>
        </authorList>
    </citation>
    <scope>NUCLEOTIDE SEQUENCE [LARGE SCALE GENOMIC DNA]</scope>
    <source>
        <strain evidence="12 13">KACC 16952</strain>
    </source>
</reference>
<feature type="binding site" evidence="9">
    <location>
        <position position="153"/>
    </location>
    <ligand>
        <name>Zn(2+)</name>
        <dbReference type="ChEBI" id="CHEBI:29105"/>
        <note>catalytic</note>
    </ligand>
</feature>
<keyword evidence="7 9" id="KW-0482">Metalloprotease</keyword>
<evidence type="ECO:0000313" key="13">
    <source>
        <dbReference type="Proteomes" id="UP001381174"/>
    </source>
</evidence>
<dbReference type="EC" id="3.4.13.22" evidence="9 10"/>
<dbReference type="HAMAP" id="MF_01924">
    <property type="entry name" value="A_A_dipeptidase"/>
    <property type="match status" value="1"/>
</dbReference>
<feature type="chain" id="PRO_5045215608" description="D-alanyl-D-alanine dipeptidase" evidence="11">
    <location>
        <begin position="20"/>
        <end position="236"/>
    </location>
</feature>
<evidence type="ECO:0000256" key="9">
    <source>
        <dbReference type="HAMAP-Rule" id="MF_01924"/>
    </source>
</evidence>
<gene>
    <name evidence="9" type="primary">ddpX</name>
    <name evidence="12" type="ORF">WAT24_02275</name>
</gene>
<dbReference type="CDD" id="cd14817">
    <property type="entry name" value="D-Ala-D-Ala_dipeptidase_VanX"/>
    <property type="match status" value="1"/>
</dbReference>
<keyword evidence="2 9" id="KW-0645">Protease</keyword>
<keyword evidence="11" id="KW-0732">Signal</keyword>
<evidence type="ECO:0000256" key="3">
    <source>
        <dbReference type="ARBA" id="ARBA00022723"/>
    </source>
</evidence>
<dbReference type="Pfam" id="PF01427">
    <property type="entry name" value="Peptidase_M15"/>
    <property type="match status" value="1"/>
</dbReference>
<comment type="catalytic activity">
    <reaction evidence="1 9 10">
        <text>D-alanyl-D-alanine + H2O = 2 D-alanine</text>
        <dbReference type="Rhea" id="RHEA:20661"/>
        <dbReference type="ChEBI" id="CHEBI:15377"/>
        <dbReference type="ChEBI" id="CHEBI:57416"/>
        <dbReference type="ChEBI" id="CHEBI:57822"/>
        <dbReference type="EC" id="3.4.13.22"/>
    </reaction>
</comment>
<evidence type="ECO:0000256" key="1">
    <source>
        <dbReference type="ARBA" id="ARBA00001362"/>
    </source>
</evidence>
<comment type="function">
    <text evidence="9 10">Catalyzes hydrolysis of the D-alanyl-D-alanine dipeptide.</text>
</comment>
<evidence type="ECO:0000256" key="4">
    <source>
        <dbReference type="ARBA" id="ARBA00022801"/>
    </source>
</evidence>
<dbReference type="Gene3D" id="3.30.1380.10">
    <property type="match status" value="1"/>
</dbReference>
<evidence type="ECO:0000256" key="11">
    <source>
        <dbReference type="SAM" id="SignalP"/>
    </source>
</evidence>
<evidence type="ECO:0000256" key="10">
    <source>
        <dbReference type="PIRNR" id="PIRNR026671"/>
    </source>
</evidence>
<comment type="cofactor">
    <cofactor evidence="9">
        <name>Zn(2+)</name>
        <dbReference type="ChEBI" id="CHEBI:29105"/>
    </cofactor>
    <text evidence="9">Binds 1 zinc ion per subunit.</text>
</comment>
<feature type="binding site" evidence="9">
    <location>
        <position position="218"/>
    </location>
    <ligand>
        <name>Zn(2+)</name>
        <dbReference type="ChEBI" id="CHEBI:29105"/>
        <note>catalytic</note>
    </ligand>
</feature>
<keyword evidence="6 9" id="KW-0224">Dipeptidase</keyword>
<dbReference type="Proteomes" id="UP001381174">
    <property type="component" value="Unassembled WGS sequence"/>
</dbReference>
<evidence type="ECO:0000256" key="6">
    <source>
        <dbReference type="ARBA" id="ARBA00022997"/>
    </source>
</evidence>
<comment type="caution">
    <text evidence="12">The sequence shown here is derived from an EMBL/GenBank/DDBJ whole genome shotgun (WGS) entry which is preliminary data.</text>
</comment>
<evidence type="ECO:0000256" key="8">
    <source>
        <dbReference type="ARBA" id="ARBA00023316"/>
    </source>
</evidence>
<evidence type="ECO:0000256" key="7">
    <source>
        <dbReference type="ARBA" id="ARBA00023049"/>
    </source>
</evidence>
<evidence type="ECO:0000256" key="2">
    <source>
        <dbReference type="ARBA" id="ARBA00022670"/>
    </source>
</evidence>
<dbReference type="SUPFAM" id="SSF55166">
    <property type="entry name" value="Hedgehog/DD-peptidase"/>
    <property type="match status" value="1"/>
</dbReference>
<sequence>MKRLTAFACLLCIGSIVHADEAPRLSAAKTAAEADLVDIRTLVPDIAEDIKYAGHDNFVGAPVDGYLAPKCLLKRPVAQALARVERDLRAQHMRLKLWDCYRPARAVAHFVRWAHDLSDQRTKAAHYPNLDKRVLLGDYIAPVSGHSRGGTLDLTLQRCDARDAHCHPLDMGTPFDFFDPRAHTDTPDVTPQQRANRQALRKAMERQGFRNYPLEWWHYTWAREPTPHTIYDVPVK</sequence>
<keyword evidence="5 9" id="KW-0862">Zinc</keyword>
<feature type="binding site" evidence="9">
    <location>
        <position position="146"/>
    </location>
    <ligand>
        <name>Zn(2+)</name>
        <dbReference type="ChEBI" id="CHEBI:29105"/>
        <note>catalytic</note>
    </ligand>
</feature>
<dbReference type="InterPro" id="IPR009045">
    <property type="entry name" value="Zn_M74/Hedgehog-like"/>
</dbReference>
<keyword evidence="8 10" id="KW-0961">Cell wall biogenesis/degradation</keyword>
<dbReference type="EMBL" id="JBBBNY010000001">
    <property type="protein sequence ID" value="MEI7035580.1"/>
    <property type="molecule type" value="Genomic_DNA"/>
</dbReference>
<comment type="similarity">
    <text evidence="9 10">Belongs to the peptidase M15D family.</text>
</comment>
<dbReference type="InterPro" id="IPR000755">
    <property type="entry name" value="A_A_dipeptidase"/>
</dbReference>
<dbReference type="PANTHER" id="PTHR43126">
    <property type="entry name" value="D-ALANYL-D-ALANINE DIPEPTIDASE"/>
    <property type="match status" value="1"/>
</dbReference>
<feature type="signal peptide" evidence="11">
    <location>
        <begin position="1"/>
        <end position="19"/>
    </location>
</feature>
<keyword evidence="13" id="KW-1185">Reference proteome</keyword>
<protein>
    <recommendedName>
        <fullName evidence="9 10">D-alanyl-D-alanine dipeptidase</fullName>
        <shortName evidence="9 10">D-Ala-D-Ala dipeptidase</shortName>
        <ecNumber evidence="9 10">3.4.13.22</ecNumber>
    </recommendedName>
</protein>
<accession>A0ABU8J8F0</accession>
<organism evidence="12 13">
    <name type="scientific">Fulvimonas yonginensis</name>
    <dbReference type="NCBI Taxonomy" id="1495200"/>
    <lineage>
        <taxon>Bacteria</taxon>
        <taxon>Pseudomonadati</taxon>
        <taxon>Pseudomonadota</taxon>
        <taxon>Gammaproteobacteria</taxon>
        <taxon>Lysobacterales</taxon>
        <taxon>Rhodanobacteraceae</taxon>
        <taxon>Fulvimonas</taxon>
    </lineage>
</organism>